<reference evidence="1" key="1">
    <citation type="journal article" date="2023" name="G3 (Bethesda)">
        <title>A reference genome for the long-term kleptoplast-retaining sea slug Elysia crispata morphotype clarki.</title>
        <authorList>
            <person name="Eastman K.E."/>
            <person name="Pendleton A.L."/>
            <person name="Shaikh M.A."/>
            <person name="Suttiyut T."/>
            <person name="Ogas R."/>
            <person name="Tomko P."/>
            <person name="Gavelis G."/>
            <person name="Widhalm J.R."/>
            <person name="Wisecaver J.H."/>
        </authorList>
    </citation>
    <scope>NUCLEOTIDE SEQUENCE</scope>
    <source>
        <strain evidence="1">ECLA1</strain>
    </source>
</reference>
<comment type="caution">
    <text evidence="1">The sequence shown here is derived from an EMBL/GenBank/DDBJ whole genome shotgun (WGS) entry which is preliminary data.</text>
</comment>
<gene>
    <name evidence="1" type="ORF">RRG08_024071</name>
</gene>
<evidence type="ECO:0000313" key="2">
    <source>
        <dbReference type="Proteomes" id="UP001283361"/>
    </source>
</evidence>
<proteinExistence type="predicted"/>
<organism evidence="1 2">
    <name type="scientific">Elysia crispata</name>
    <name type="common">lettuce slug</name>
    <dbReference type="NCBI Taxonomy" id="231223"/>
    <lineage>
        <taxon>Eukaryota</taxon>
        <taxon>Metazoa</taxon>
        <taxon>Spiralia</taxon>
        <taxon>Lophotrochozoa</taxon>
        <taxon>Mollusca</taxon>
        <taxon>Gastropoda</taxon>
        <taxon>Heterobranchia</taxon>
        <taxon>Euthyneura</taxon>
        <taxon>Panpulmonata</taxon>
        <taxon>Sacoglossa</taxon>
        <taxon>Placobranchoidea</taxon>
        <taxon>Plakobranchidae</taxon>
        <taxon>Elysia</taxon>
    </lineage>
</organism>
<accession>A0AAE0ZQ11</accession>
<sequence>MGVQKASSCVFKNTNMAKINKLWLLHSKAFSSKLTGWCCTAAVYVILVNQRSLSGRRLTQRQALMKNTMTKSRPLEATSKTRSFLLFNDFRQHGCRVKPIDYHRKAINEDVTGFTLAAFPSFEREKWGKGDWNSRHDWLAVITGSGEAILPVYTESLGSVPPGASAHVTRATKSNARARYGVLGYKQYKSSVKWYGRAEKQVVSCLNGSAPLHMRSVKQSLHKLSLTRECCELMHDPVPGLDKDLKRSIMYTTTISDNASLPESFQTRKKTETLTECRLFTFNMF</sequence>
<protein>
    <submittedName>
        <fullName evidence="1">Uncharacterized protein</fullName>
    </submittedName>
</protein>
<keyword evidence="2" id="KW-1185">Reference proteome</keyword>
<name>A0AAE0ZQ11_9GAST</name>
<dbReference type="AlphaFoldDB" id="A0AAE0ZQ11"/>
<dbReference type="Proteomes" id="UP001283361">
    <property type="component" value="Unassembled WGS sequence"/>
</dbReference>
<dbReference type="EMBL" id="JAWDGP010003588">
    <property type="protein sequence ID" value="KAK3772886.1"/>
    <property type="molecule type" value="Genomic_DNA"/>
</dbReference>
<evidence type="ECO:0000313" key="1">
    <source>
        <dbReference type="EMBL" id="KAK3772886.1"/>
    </source>
</evidence>